<dbReference type="PROSITE" id="PS50126">
    <property type="entry name" value="S1"/>
    <property type="match status" value="1"/>
</dbReference>
<dbReference type="Pfam" id="PF22706">
    <property type="entry name" value="Tex_central_region"/>
    <property type="match status" value="1"/>
</dbReference>
<dbReference type="Pfam" id="PF16921">
    <property type="entry name" value="Tex_YqgF"/>
    <property type="match status" value="1"/>
</dbReference>
<dbReference type="SMART" id="SM00316">
    <property type="entry name" value="S1"/>
    <property type="match status" value="1"/>
</dbReference>
<dbReference type="SUPFAM" id="SSF47781">
    <property type="entry name" value="RuvA domain 2-like"/>
    <property type="match status" value="2"/>
</dbReference>
<dbReference type="Gene3D" id="1.10.150.310">
    <property type="entry name" value="Tex RuvX-like domain-like"/>
    <property type="match status" value="1"/>
</dbReference>
<dbReference type="Gene3D" id="1.10.10.650">
    <property type="entry name" value="RuvA domain 2-like"/>
    <property type="match status" value="1"/>
</dbReference>
<dbReference type="Pfam" id="PF09371">
    <property type="entry name" value="Tex_N"/>
    <property type="match status" value="1"/>
</dbReference>
<dbReference type="InterPro" id="IPR023323">
    <property type="entry name" value="Tex-like_dom_sf"/>
</dbReference>
<accession>A0ABY0CXE6</accession>
<dbReference type="Pfam" id="PF12836">
    <property type="entry name" value="HHH_3"/>
    <property type="match status" value="1"/>
</dbReference>
<dbReference type="SUPFAM" id="SSF158832">
    <property type="entry name" value="Tex N-terminal region-like"/>
    <property type="match status" value="1"/>
</dbReference>
<feature type="domain" description="S1 motif" evidence="1">
    <location>
        <begin position="639"/>
        <end position="708"/>
    </location>
</feature>
<dbReference type="Gene3D" id="2.40.50.140">
    <property type="entry name" value="Nucleic acid-binding proteins"/>
    <property type="match status" value="1"/>
</dbReference>
<dbReference type="Pfam" id="PF00575">
    <property type="entry name" value="S1"/>
    <property type="match status" value="1"/>
</dbReference>
<dbReference type="PANTHER" id="PTHR10724">
    <property type="entry name" value="30S RIBOSOMAL PROTEIN S1"/>
    <property type="match status" value="1"/>
</dbReference>
<dbReference type="InterPro" id="IPR018974">
    <property type="entry name" value="Tex-like_N"/>
</dbReference>
<dbReference type="EMBL" id="SADD01000001">
    <property type="protein sequence ID" value="RVU48358.1"/>
    <property type="molecule type" value="Genomic_DNA"/>
</dbReference>
<sequence length="712" mass="77915">MVIREVMETRIARELGVREDQVRGTLALLDEGNTVPFIARYRKERTGGLDEVQIRDVARLSEQIRQTEDRRATILASIEEQGALTSQLRSAVLAASTLSELEDLYAPYRPKRQTRATRALEAGLGPVAEAIERGEDPFRLASTFRCDDFPGDDEVVAGARDILAEAMADDANVRSYVRDAMRRQGKLMSKRRRGGDEDPKYTMYFEFSTPVEKMRPHQVLAIRRGEKEKVLSAGVDVPEERLIDWIVGQRVRVGGVARKHYSEAIRDGFGRLLHPSLERDVRGELEEQADKHAIGVFALNLKNLLLQPPLAGRVVLGVDPGLRTGCKLAVVDATGRLIDTGHMYVHDGRKRDVPDIVSAMVHKHGVQVVAIGNGTGSRETEELVAQGLRGKQGVHYAIVDEAGASVYSASDVARAEFPDLDVSVRGAVSIARRIQDPLAELVKIDPKSIGVGMYQHDVNQNALSQELDAVVEDVVNAVGVDLNSASQPLLARVAGIGPTLSKRIVAHRDANGPFGSRESVKDVRGLGSKTYEQCAGFLRIRDGKEPLDTTGIHPESYPLARDILKRAGKAPGDNGLKSALDALERSGELRVIAEKHGAGAMTLEDVLHALVQPGRDPRDELDPPKLRSDVLNVNDLREGMVLEGTVRNVVDFGAFVDIGVKQDGLVHVSEMADRYIKNPYDVVGVGDRVRVAIVSIDKDRGRIGLSMKQAAR</sequence>
<dbReference type="InterPro" id="IPR012340">
    <property type="entry name" value="NA-bd_OB-fold"/>
</dbReference>
<dbReference type="InterPro" id="IPR006641">
    <property type="entry name" value="YqgF/RNaseH-like_dom"/>
</dbReference>
<dbReference type="InterPro" id="IPR032639">
    <property type="entry name" value="Tex_YqgF"/>
</dbReference>
<dbReference type="SUPFAM" id="SSF53098">
    <property type="entry name" value="Ribonuclease H-like"/>
    <property type="match status" value="1"/>
</dbReference>
<keyword evidence="3" id="KW-1185">Reference proteome</keyword>
<dbReference type="InterPro" id="IPR041692">
    <property type="entry name" value="HHH_9"/>
</dbReference>
<proteinExistence type="predicted"/>
<dbReference type="InterPro" id="IPR044146">
    <property type="entry name" value="S1_Tex"/>
</dbReference>
<name>A0ABY0CXE6_9DELT</name>
<dbReference type="Gene3D" id="1.10.3500.10">
    <property type="entry name" value="Tex N-terminal region-like"/>
    <property type="match status" value="1"/>
</dbReference>
<evidence type="ECO:0000313" key="3">
    <source>
        <dbReference type="Proteomes" id="UP000282926"/>
    </source>
</evidence>
<dbReference type="InterPro" id="IPR003029">
    <property type="entry name" value="S1_domain"/>
</dbReference>
<reference evidence="2 3" key="1">
    <citation type="submission" date="2019-01" db="EMBL/GenBank/DDBJ databases">
        <title>Lujinxingia litoralis gen. nov., sp. nov. and Lujinxingia sediminis gen. nov., sp. nov., new members in the order Bradymonadales, isolated from coastal sediment.</title>
        <authorList>
            <person name="Li C.-M."/>
        </authorList>
    </citation>
    <scope>NUCLEOTIDE SEQUENCE [LARGE SCALE GENOMIC DNA]</scope>
    <source>
        <strain evidence="2 3">SEH01</strain>
    </source>
</reference>
<comment type="caution">
    <text evidence="2">The sequence shown here is derived from an EMBL/GenBank/DDBJ whole genome shotgun (WGS) entry which is preliminary data.</text>
</comment>
<dbReference type="InterPro" id="IPR023319">
    <property type="entry name" value="Tex-like_HTH_dom_sf"/>
</dbReference>
<dbReference type="InterPro" id="IPR010994">
    <property type="entry name" value="RuvA_2-like"/>
</dbReference>
<evidence type="ECO:0000313" key="2">
    <source>
        <dbReference type="EMBL" id="RVU48358.1"/>
    </source>
</evidence>
<protein>
    <submittedName>
        <fullName evidence="2">RNA-binding transcriptional accessory protein</fullName>
    </submittedName>
</protein>
<evidence type="ECO:0000259" key="1">
    <source>
        <dbReference type="PROSITE" id="PS50126"/>
    </source>
</evidence>
<dbReference type="PANTHER" id="PTHR10724:SF10">
    <property type="entry name" value="S1 RNA-BINDING DOMAIN-CONTAINING PROTEIN 1"/>
    <property type="match status" value="1"/>
</dbReference>
<gene>
    <name evidence="2" type="ORF">EA187_02670</name>
</gene>
<dbReference type="InterPro" id="IPR055179">
    <property type="entry name" value="Tex-like_central_region"/>
</dbReference>
<dbReference type="SUPFAM" id="SSF50249">
    <property type="entry name" value="Nucleic acid-binding proteins"/>
    <property type="match status" value="1"/>
</dbReference>
<organism evidence="2 3">
    <name type="scientific">Lujinxingia sediminis</name>
    <dbReference type="NCBI Taxonomy" id="2480984"/>
    <lineage>
        <taxon>Bacteria</taxon>
        <taxon>Deltaproteobacteria</taxon>
        <taxon>Bradymonadales</taxon>
        <taxon>Lujinxingiaceae</taxon>
        <taxon>Lujinxingia</taxon>
    </lineage>
</organism>
<dbReference type="InterPro" id="IPR037027">
    <property type="entry name" value="YqgF/RNaseH-like_dom_sf"/>
</dbReference>
<dbReference type="Gene3D" id="3.30.420.140">
    <property type="entry name" value="YqgF/RNase H-like domain"/>
    <property type="match status" value="1"/>
</dbReference>
<dbReference type="Pfam" id="PF17674">
    <property type="entry name" value="HHH_9"/>
    <property type="match status" value="1"/>
</dbReference>
<dbReference type="Proteomes" id="UP000282926">
    <property type="component" value="Unassembled WGS sequence"/>
</dbReference>
<dbReference type="InterPro" id="IPR050437">
    <property type="entry name" value="Ribos_protein_bS1-like"/>
</dbReference>
<dbReference type="InterPro" id="IPR012337">
    <property type="entry name" value="RNaseH-like_sf"/>
</dbReference>
<dbReference type="SMART" id="SM00732">
    <property type="entry name" value="YqgFc"/>
    <property type="match status" value="1"/>
</dbReference>
<dbReference type="CDD" id="cd05685">
    <property type="entry name" value="S1_Tex"/>
    <property type="match status" value="1"/>
</dbReference>